<evidence type="ECO:0000259" key="2">
    <source>
        <dbReference type="Pfam" id="PF13968"/>
    </source>
</evidence>
<feature type="transmembrane region" description="Helical" evidence="1">
    <location>
        <begin position="51"/>
        <end position="71"/>
    </location>
</feature>
<reference evidence="3" key="1">
    <citation type="submission" date="2020-01" db="EMBL/GenBank/DDBJ databases">
        <title>Genome sequence of Kobresia littledalei, the first chromosome-level genome in the family Cyperaceae.</title>
        <authorList>
            <person name="Qu G."/>
        </authorList>
    </citation>
    <scope>NUCLEOTIDE SEQUENCE</scope>
    <source>
        <strain evidence="3">C.B.Clarke</strain>
        <tissue evidence="3">Leaf</tissue>
    </source>
</reference>
<dbReference type="InterPro" id="IPR007658">
    <property type="entry name" value="DUF594"/>
</dbReference>
<keyword evidence="1" id="KW-0472">Membrane</keyword>
<feature type="domain" description="DUF4220" evidence="2">
    <location>
        <begin position="53"/>
        <end position="396"/>
    </location>
</feature>
<dbReference type="PANTHER" id="PTHR31325">
    <property type="entry name" value="OS01G0798800 PROTEIN-RELATED"/>
    <property type="match status" value="1"/>
</dbReference>
<feature type="transmembrane region" description="Helical" evidence="1">
    <location>
        <begin position="292"/>
        <end position="313"/>
    </location>
</feature>
<dbReference type="Pfam" id="PF04578">
    <property type="entry name" value="DUF594"/>
    <property type="match status" value="1"/>
</dbReference>
<gene>
    <name evidence="3" type="ORF">FCM35_KLT15376</name>
</gene>
<sequence>MKIKIIEESWKRFWNAEEIRFLVLASMCLQFGLVFLAPWRKRTARKPLIILLWSFYQAADYIATLALGIILKKQNQEGENNLTAFWAPFLLLHLGGPDTITSYSIEDNELWLRHFLGLAIQAVIAFMVVLALLAIHRLRLAAAFVFITGLVKYAERTLALRSASMDQLRDSLEDKPDPGPDYAEFMEEFVRRREAGQGAYITRKNEASLPQQTSNHKYSGNSNDVKLIVEAYDSFKRFKPIVVDLMLSFQERKSSQDYFWKCTVSRAFKVVEMELSFLYDVFHTKAINNRGIFGGISRFIYVTMISVAFIIFHNCEKQGYVNADIIISYILLASALFMELTSLVLITTSDWMIVALTRHTWLEKLAGVITCTVSCIFCKGKPRWSNSMNLYNLLSFSLGDKESLFRRILGALKVKKLWDNFFFIDSVGVPCKLKALLFAELVAKSKSARHTADFKELRDCKGEKALQVGGCSHLKWSMDKEFDESILLWHIATDLCFHIHGDANENCETDQRVVEHTHDNANEKCEICQGVIEHINGDANGNCETSQGVVEHIKGLLNFCGSNGHISYSDREISLIMSNYMVYLLIMLPSMMPTGIGKRRFQDTCAEAKVFFREKKGLTEAEAREELLGVDTEVDPIQVKGDRCKSVLFYACRLAKELNVLPEHERWSLISKVWVEMLGYAAINCKTNYHVKQLSQGGELLTHVWMLMTHMGIGEQYRVETGRVEKIEML</sequence>
<keyword evidence="1" id="KW-1133">Transmembrane helix</keyword>
<name>A0A833QZZ7_9POAL</name>
<protein>
    <recommendedName>
        <fullName evidence="2">DUF4220 domain-containing protein</fullName>
    </recommendedName>
</protein>
<dbReference type="OrthoDB" id="1689146at2759"/>
<organism evidence="3 4">
    <name type="scientific">Carex littledalei</name>
    <dbReference type="NCBI Taxonomy" id="544730"/>
    <lineage>
        <taxon>Eukaryota</taxon>
        <taxon>Viridiplantae</taxon>
        <taxon>Streptophyta</taxon>
        <taxon>Embryophyta</taxon>
        <taxon>Tracheophyta</taxon>
        <taxon>Spermatophyta</taxon>
        <taxon>Magnoliopsida</taxon>
        <taxon>Liliopsida</taxon>
        <taxon>Poales</taxon>
        <taxon>Cyperaceae</taxon>
        <taxon>Cyperoideae</taxon>
        <taxon>Cariceae</taxon>
        <taxon>Carex</taxon>
        <taxon>Carex subgen. Euthyceras</taxon>
    </lineage>
</organism>
<feature type="transmembrane region" description="Helical" evidence="1">
    <location>
        <begin position="325"/>
        <end position="346"/>
    </location>
</feature>
<dbReference type="EMBL" id="SWLB01000003">
    <property type="protein sequence ID" value="KAF3339605.1"/>
    <property type="molecule type" value="Genomic_DNA"/>
</dbReference>
<keyword evidence="1" id="KW-0812">Transmembrane</keyword>
<keyword evidence="4" id="KW-1185">Reference proteome</keyword>
<dbReference type="Proteomes" id="UP000623129">
    <property type="component" value="Unassembled WGS sequence"/>
</dbReference>
<accession>A0A833QZZ7</accession>
<feature type="transmembrane region" description="Helical" evidence="1">
    <location>
        <begin position="21"/>
        <end position="39"/>
    </location>
</feature>
<evidence type="ECO:0000256" key="1">
    <source>
        <dbReference type="SAM" id="Phobius"/>
    </source>
</evidence>
<comment type="caution">
    <text evidence="3">The sequence shown here is derived from an EMBL/GenBank/DDBJ whole genome shotgun (WGS) entry which is preliminary data.</text>
</comment>
<proteinExistence type="predicted"/>
<evidence type="ECO:0000313" key="3">
    <source>
        <dbReference type="EMBL" id="KAF3339605.1"/>
    </source>
</evidence>
<dbReference type="AlphaFoldDB" id="A0A833QZZ7"/>
<dbReference type="InterPro" id="IPR025315">
    <property type="entry name" value="DUF4220"/>
</dbReference>
<feature type="transmembrane region" description="Helical" evidence="1">
    <location>
        <begin position="111"/>
        <end position="135"/>
    </location>
</feature>
<evidence type="ECO:0000313" key="4">
    <source>
        <dbReference type="Proteomes" id="UP000623129"/>
    </source>
</evidence>
<dbReference type="Pfam" id="PF13968">
    <property type="entry name" value="DUF4220"/>
    <property type="match status" value="1"/>
</dbReference>